<feature type="region of interest" description="Disordered" evidence="2">
    <location>
        <begin position="1"/>
        <end position="92"/>
    </location>
</feature>
<reference evidence="4 5" key="1">
    <citation type="submission" date="2013-03" db="EMBL/GenBank/DDBJ databases">
        <authorList>
            <person name="Warren W."/>
            <person name="Wilson R.K."/>
        </authorList>
    </citation>
    <scope>NUCLEOTIDE SEQUENCE</scope>
</reference>
<dbReference type="PANTHER" id="PTHR19368:SF6">
    <property type="entry name" value="PROTEIN FAM9C"/>
    <property type="match status" value="1"/>
</dbReference>
<protein>
    <submittedName>
        <fullName evidence="4">Family with sequence similarity 9 member C</fullName>
    </submittedName>
</protein>
<dbReference type="GO" id="GO:0051321">
    <property type="term" value="P:meiotic cell cycle"/>
    <property type="evidence" value="ECO:0007669"/>
    <property type="project" value="TreeGrafter"/>
</dbReference>
<evidence type="ECO:0000256" key="2">
    <source>
        <dbReference type="SAM" id="MobiDB-lite"/>
    </source>
</evidence>
<evidence type="ECO:0000313" key="5">
    <source>
        <dbReference type="Proteomes" id="UP000233100"/>
    </source>
</evidence>
<feature type="domain" description="XLR/SYCP3/FAM9" evidence="3">
    <location>
        <begin position="104"/>
        <end position="187"/>
    </location>
</feature>
<organism evidence="4 5">
    <name type="scientific">Macaca fascicularis</name>
    <name type="common">Crab-eating macaque</name>
    <name type="synonym">Cynomolgus monkey</name>
    <dbReference type="NCBI Taxonomy" id="9541"/>
    <lineage>
        <taxon>Eukaryota</taxon>
        <taxon>Metazoa</taxon>
        <taxon>Chordata</taxon>
        <taxon>Craniata</taxon>
        <taxon>Vertebrata</taxon>
        <taxon>Euteleostomi</taxon>
        <taxon>Mammalia</taxon>
        <taxon>Eutheria</taxon>
        <taxon>Euarchontoglires</taxon>
        <taxon>Primates</taxon>
        <taxon>Haplorrhini</taxon>
        <taxon>Catarrhini</taxon>
        <taxon>Cercopithecidae</taxon>
        <taxon>Cercopithecinae</taxon>
        <taxon>Macaca</taxon>
    </lineage>
</organism>
<dbReference type="GeneTree" id="ENSGT00390000000062"/>
<reference evidence="4" key="3">
    <citation type="submission" date="2025-09" db="UniProtKB">
        <authorList>
            <consortium name="Ensembl"/>
        </authorList>
    </citation>
    <scope>IDENTIFICATION</scope>
</reference>
<gene>
    <name evidence="4" type="primary">FAM9C</name>
</gene>
<dbReference type="STRING" id="9541.ENSMFAP00000017435"/>
<evidence type="ECO:0000256" key="1">
    <source>
        <dbReference type="ARBA" id="ARBA00010283"/>
    </source>
</evidence>
<reference evidence="4" key="2">
    <citation type="submission" date="2025-08" db="UniProtKB">
        <authorList>
            <consortium name="Ensembl"/>
        </authorList>
    </citation>
    <scope>IDENTIFICATION</scope>
</reference>
<dbReference type="InterPro" id="IPR051443">
    <property type="entry name" value="XLR/SYCP3"/>
</dbReference>
<dbReference type="InterPro" id="IPR006888">
    <property type="entry name" value="XLR/SYCP3/FAM9_dom"/>
</dbReference>
<evidence type="ECO:0000313" key="4">
    <source>
        <dbReference type="Ensembl" id="ENSMFAP00000017435.2"/>
    </source>
</evidence>
<dbReference type="Proteomes" id="UP000233100">
    <property type="component" value="Chromosome X"/>
</dbReference>
<feature type="compositionally biased region" description="Basic and acidic residues" evidence="2">
    <location>
        <begin position="54"/>
        <end position="92"/>
    </location>
</feature>
<sequence>MICGGSEAASSFPGQPAMQPVGRKRSRMAAKDQLEAQVTVAQEMELAGKAPVSYEHEERKPVTETKKGDVTDEHQEREPFAETDEHVGVDTKELEDIAADIKEDLAAKRKRSEKIAKACSEIKNRVKNVLRTMQLKRQKRDYRISLKLPNVLEEFTTDEQKDEEGEGEKEEQIKIFQEQQKRWQQDKKGTERD</sequence>
<comment type="similarity">
    <text evidence="1">Belongs to the XLR/SYCP3 family.</text>
</comment>
<name>G7Q284_MACFA</name>
<feature type="compositionally biased region" description="Acidic residues" evidence="2">
    <location>
        <begin position="155"/>
        <end position="169"/>
    </location>
</feature>
<dbReference type="Pfam" id="PF04803">
    <property type="entry name" value="Cor1"/>
    <property type="match status" value="1"/>
</dbReference>
<keyword evidence="5" id="KW-1185">Reference proteome</keyword>
<evidence type="ECO:0000259" key="3">
    <source>
        <dbReference type="Pfam" id="PF04803"/>
    </source>
</evidence>
<dbReference type="AlphaFoldDB" id="G7Q284"/>
<accession>G7Q284</accession>
<dbReference type="GO" id="GO:0007286">
    <property type="term" value="P:spermatid development"/>
    <property type="evidence" value="ECO:0007669"/>
    <property type="project" value="TreeGrafter"/>
</dbReference>
<dbReference type="GO" id="GO:0000795">
    <property type="term" value="C:synaptonemal complex"/>
    <property type="evidence" value="ECO:0007669"/>
    <property type="project" value="TreeGrafter"/>
</dbReference>
<feature type="compositionally biased region" description="Basic and acidic residues" evidence="2">
    <location>
        <begin position="179"/>
        <end position="193"/>
    </location>
</feature>
<dbReference type="Ensembl" id="ENSMFAT00000067977.2">
    <property type="protein sequence ID" value="ENSMFAP00000017435.2"/>
    <property type="gene ID" value="ENSMFAG00000031851.2"/>
</dbReference>
<feature type="region of interest" description="Disordered" evidence="2">
    <location>
        <begin position="154"/>
        <end position="193"/>
    </location>
</feature>
<dbReference type="Bgee" id="ENSMFAG00000031851">
    <property type="expression patterns" value="Expressed in heart and 2 other cell types or tissues"/>
</dbReference>
<proteinExistence type="inferred from homology"/>
<dbReference type="VEuPathDB" id="HostDB:ENSMFAG00000031851"/>
<dbReference type="PANTHER" id="PTHR19368">
    <property type="entry name" value="XLR/SCP3/FAM9"/>
    <property type="match status" value="1"/>
</dbReference>